<dbReference type="AlphaFoldDB" id="A0A0G1GWC5"/>
<keyword evidence="1" id="KW-0479">Metal-binding</keyword>
<dbReference type="InterPro" id="IPR011060">
    <property type="entry name" value="RibuloseP-bd_barrel"/>
</dbReference>
<dbReference type="SUPFAM" id="SSF51366">
    <property type="entry name" value="Ribulose-phoshate binding barrel"/>
    <property type="match status" value="1"/>
</dbReference>
<accession>A0A0G1GWC5</accession>
<dbReference type="InterPro" id="IPR013785">
    <property type="entry name" value="Aldolase_TIM"/>
</dbReference>
<evidence type="ECO:0000256" key="1">
    <source>
        <dbReference type="ARBA" id="ARBA00022723"/>
    </source>
</evidence>
<gene>
    <name evidence="3" type="ORF">UV91_C0003G0026</name>
</gene>
<dbReference type="PANTHER" id="PTHR11749">
    <property type="entry name" value="RIBULOSE-5-PHOSPHATE-3-EPIMERASE"/>
    <property type="match status" value="1"/>
</dbReference>
<dbReference type="Pfam" id="PF00834">
    <property type="entry name" value="Ribul_P_3_epim"/>
    <property type="match status" value="1"/>
</dbReference>
<dbReference type="Proteomes" id="UP000033907">
    <property type="component" value="Unassembled WGS sequence"/>
</dbReference>
<organism evidence="3 4">
    <name type="scientific">Candidatus Nomurabacteria bacterium GW2011_GWF2_43_24</name>
    <dbReference type="NCBI Taxonomy" id="1618778"/>
    <lineage>
        <taxon>Bacteria</taxon>
        <taxon>Candidatus Nomuraibacteriota</taxon>
    </lineage>
</organism>
<protein>
    <recommendedName>
        <fullName evidence="5">Ribulose-phosphate 3-epimerase</fullName>
    </recommendedName>
</protein>
<evidence type="ECO:0008006" key="5">
    <source>
        <dbReference type="Google" id="ProtNLM"/>
    </source>
</evidence>
<name>A0A0G1GWC5_9BACT</name>
<comment type="caution">
    <text evidence="3">The sequence shown here is derived from an EMBL/GenBank/DDBJ whole genome shotgun (WGS) entry which is preliminary data.</text>
</comment>
<dbReference type="GO" id="GO:0016857">
    <property type="term" value="F:racemase and epimerase activity, acting on carbohydrates and derivatives"/>
    <property type="evidence" value="ECO:0007669"/>
    <property type="project" value="InterPro"/>
</dbReference>
<proteinExistence type="predicted"/>
<evidence type="ECO:0000256" key="2">
    <source>
        <dbReference type="ARBA" id="ARBA00023235"/>
    </source>
</evidence>
<dbReference type="GO" id="GO:0046872">
    <property type="term" value="F:metal ion binding"/>
    <property type="evidence" value="ECO:0007669"/>
    <property type="project" value="UniProtKB-KW"/>
</dbReference>
<keyword evidence="2" id="KW-0413">Isomerase</keyword>
<sequence>MAEIIPAILEKDFKEIKNKLAVLCERVNCVQLDFCDGIFTESRTWPFASGGFNDGDFLKIIDEEEGLPYWEKFDFEFDLMVADAVENFELYMKLGPKRMIFHLGAQKNIEDFEHFLEGLDIYIRDNVEIGLAFKPSDNLAVISRLSHKVDFLHCMGSDKIGHQGETFSDKALQNIKFLKKELPGIVISVDIGISLDNVSTILEAGADRLSIGSTIWKSPDPIGALQTFQSLVY</sequence>
<dbReference type="InterPro" id="IPR000056">
    <property type="entry name" value="Ribul_P_3_epim-like"/>
</dbReference>
<evidence type="ECO:0000313" key="3">
    <source>
        <dbReference type="EMBL" id="KKT11637.1"/>
    </source>
</evidence>
<dbReference type="GO" id="GO:0005975">
    <property type="term" value="P:carbohydrate metabolic process"/>
    <property type="evidence" value="ECO:0007669"/>
    <property type="project" value="InterPro"/>
</dbReference>
<dbReference type="Gene3D" id="3.20.20.70">
    <property type="entry name" value="Aldolase class I"/>
    <property type="match status" value="1"/>
</dbReference>
<evidence type="ECO:0000313" key="4">
    <source>
        <dbReference type="Proteomes" id="UP000033907"/>
    </source>
</evidence>
<reference evidence="3 4" key="1">
    <citation type="journal article" date="2015" name="Nature">
        <title>rRNA introns, odd ribosomes, and small enigmatic genomes across a large radiation of phyla.</title>
        <authorList>
            <person name="Brown C.T."/>
            <person name="Hug L.A."/>
            <person name="Thomas B.C."/>
            <person name="Sharon I."/>
            <person name="Castelle C.J."/>
            <person name="Singh A."/>
            <person name="Wilkins M.J."/>
            <person name="Williams K.H."/>
            <person name="Banfield J.F."/>
        </authorList>
    </citation>
    <scope>NUCLEOTIDE SEQUENCE [LARGE SCALE GENOMIC DNA]</scope>
</reference>
<dbReference type="EMBL" id="LCGH01000003">
    <property type="protein sequence ID" value="KKT11637.1"/>
    <property type="molecule type" value="Genomic_DNA"/>
</dbReference>